<keyword evidence="4" id="KW-1185">Reference proteome</keyword>
<evidence type="ECO:0000313" key="2">
    <source>
        <dbReference type="EMBL" id="CAF1609019.1"/>
    </source>
</evidence>
<evidence type="ECO:0000313" key="3">
    <source>
        <dbReference type="EMBL" id="CAF1609228.1"/>
    </source>
</evidence>
<proteinExistence type="predicted"/>
<feature type="non-terminal residue" evidence="2">
    <location>
        <position position="23"/>
    </location>
</feature>
<reference evidence="2" key="1">
    <citation type="submission" date="2021-02" db="EMBL/GenBank/DDBJ databases">
        <authorList>
            <person name="Nowell W R."/>
        </authorList>
    </citation>
    <scope>NUCLEOTIDE SEQUENCE</scope>
</reference>
<feature type="compositionally biased region" description="Polar residues" evidence="1">
    <location>
        <begin position="12"/>
        <end position="23"/>
    </location>
</feature>
<sequence length="23" mass="2602">MNQPAKRCRFSVTPSSTSTLNEF</sequence>
<organism evidence="2 4">
    <name type="scientific">Adineta ricciae</name>
    <name type="common">Rotifer</name>
    <dbReference type="NCBI Taxonomy" id="249248"/>
    <lineage>
        <taxon>Eukaryota</taxon>
        <taxon>Metazoa</taxon>
        <taxon>Spiralia</taxon>
        <taxon>Gnathifera</taxon>
        <taxon>Rotifera</taxon>
        <taxon>Eurotatoria</taxon>
        <taxon>Bdelloidea</taxon>
        <taxon>Adinetida</taxon>
        <taxon>Adinetidae</taxon>
        <taxon>Adineta</taxon>
    </lineage>
</organism>
<dbReference type="EMBL" id="CAJNOR010007037">
    <property type="protein sequence ID" value="CAF1609228.1"/>
    <property type="molecule type" value="Genomic_DNA"/>
</dbReference>
<accession>A0A816BCD8</accession>
<dbReference type="EMBL" id="CAJNOR010007027">
    <property type="protein sequence ID" value="CAF1609019.1"/>
    <property type="molecule type" value="Genomic_DNA"/>
</dbReference>
<dbReference type="Proteomes" id="UP000663828">
    <property type="component" value="Unassembled WGS sequence"/>
</dbReference>
<gene>
    <name evidence="2" type="ORF">XAT740_LOCUS48668</name>
    <name evidence="3" type="ORF">XAT740_LOCUS48693</name>
</gene>
<evidence type="ECO:0000313" key="4">
    <source>
        <dbReference type="Proteomes" id="UP000663828"/>
    </source>
</evidence>
<evidence type="ECO:0000256" key="1">
    <source>
        <dbReference type="SAM" id="MobiDB-lite"/>
    </source>
</evidence>
<feature type="region of interest" description="Disordered" evidence="1">
    <location>
        <begin position="1"/>
        <end position="23"/>
    </location>
</feature>
<name>A0A816BCD8_ADIRI</name>
<protein>
    <submittedName>
        <fullName evidence="2">Uncharacterized protein</fullName>
    </submittedName>
</protein>
<comment type="caution">
    <text evidence="2">The sequence shown here is derived from an EMBL/GenBank/DDBJ whole genome shotgun (WGS) entry which is preliminary data.</text>
</comment>
<dbReference type="AlphaFoldDB" id="A0A816BCD8"/>